<keyword evidence="1" id="KW-0479">Metal-binding</keyword>
<dbReference type="PROSITE" id="PS51918">
    <property type="entry name" value="RADICAL_SAM"/>
    <property type="match status" value="1"/>
</dbReference>
<dbReference type="EMBL" id="LNGE01000041">
    <property type="protein sequence ID" value="KYC44815.1"/>
    <property type="molecule type" value="Genomic_DNA"/>
</dbReference>
<dbReference type="PANTHER" id="PTHR43432">
    <property type="entry name" value="SLR0285 PROTEIN"/>
    <property type="match status" value="1"/>
</dbReference>
<accession>A0A150J2H7</accession>
<evidence type="ECO:0000256" key="3">
    <source>
        <dbReference type="ARBA" id="ARBA00023014"/>
    </source>
</evidence>
<dbReference type="SFLD" id="SFLDG01084">
    <property type="entry name" value="Uncharacterised_Radical_SAM_Su"/>
    <property type="match status" value="1"/>
</dbReference>
<dbReference type="InterPro" id="IPR006638">
    <property type="entry name" value="Elp3/MiaA/NifB-like_rSAM"/>
</dbReference>
<dbReference type="Pfam" id="PF04055">
    <property type="entry name" value="Radical_SAM"/>
    <property type="match status" value="1"/>
</dbReference>
<evidence type="ECO:0000313" key="9">
    <source>
        <dbReference type="Proteomes" id="UP000092401"/>
    </source>
</evidence>
<dbReference type="InterPro" id="IPR058240">
    <property type="entry name" value="rSAM_sf"/>
</dbReference>
<feature type="domain" description="Radical SAM core" evidence="4">
    <location>
        <begin position="21"/>
        <end position="256"/>
    </location>
</feature>
<dbReference type="InterPro" id="IPR007197">
    <property type="entry name" value="rSAM"/>
</dbReference>
<dbReference type="Proteomes" id="UP000091929">
    <property type="component" value="Unassembled WGS sequence"/>
</dbReference>
<sequence>MGKVVYEHVEVEKMLHRLNVWFLPFRWGSNVYRGCEHDCIYCNARYTHEYLGMPTGEFSHKIIVKDNAAEALDREFSKEKWNKNLTVNVSTVSDPYQPAEKEFGNTRKVLEVFLKHHNALLVTTKSDLILKDIDLLEEISKTGFLNVCMTVTTLDQSLSDKIEPRVPSIEKRLDAIKQLKEAGITVGVTAIPVLPYISDDEETLEEMIKTFSELKVDYVIVDVLNFKGETRQRVLKFLEDYDQSLIPKYEALYQTDYCDKEYSKGIRKITNKLVKKYGVDHYDKMFSYRKNKEAK</sequence>
<gene>
    <name evidence="5" type="ORF">APG10_01398</name>
    <name evidence="6" type="ORF">APG11_00010</name>
    <name evidence="7" type="ORF">APG12_00009</name>
</gene>
<evidence type="ECO:0000256" key="2">
    <source>
        <dbReference type="ARBA" id="ARBA00023004"/>
    </source>
</evidence>
<evidence type="ECO:0000313" key="5">
    <source>
        <dbReference type="EMBL" id="KYC44815.1"/>
    </source>
</evidence>
<keyword evidence="2" id="KW-0408">Iron</keyword>
<evidence type="ECO:0000259" key="4">
    <source>
        <dbReference type="PROSITE" id="PS51918"/>
    </source>
</evidence>
<comment type="caution">
    <text evidence="6">The sequence shown here is derived from an EMBL/GenBank/DDBJ whole genome shotgun (WGS) entry which is preliminary data.</text>
</comment>
<accession>A0A150IUT1</accession>
<name>A0A150IUT1_9EURY</name>
<evidence type="ECO:0000256" key="1">
    <source>
        <dbReference type="ARBA" id="ARBA00022723"/>
    </source>
</evidence>
<accession>A0A150IJ17</accession>
<dbReference type="Proteomes" id="UP000092401">
    <property type="component" value="Unassembled WGS sequence"/>
</dbReference>
<dbReference type="CDD" id="cd01335">
    <property type="entry name" value="Radical_SAM"/>
    <property type="match status" value="1"/>
</dbReference>
<dbReference type="EMBL" id="LNJC01000001">
    <property type="protein sequence ID" value="KYC51348.1"/>
    <property type="molecule type" value="Genomic_DNA"/>
</dbReference>
<evidence type="ECO:0000313" key="6">
    <source>
        <dbReference type="EMBL" id="KYC48700.1"/>
    </source>
</evidence>
<dbReference type="GO" id="GO:0046872">
    <property type="term" value="F:metal ion binding"/>
    <property type="evidence" value="ECO:0007669"/>
    <property type="project" value="UniProtKB-KW"/>
</dbReference>
<dbReference type="AlphaFoldDB" id="A0A150IUT1"/>
<organism evidence="6 8">
    <name type="scientific">Candidatus Methanofastidiosum methylothiophilum</name>
    <dbReference type="NCBI Taxonomy" id="1705564"/>
    <lineage>
        <taxon>Archaea</taxon>
        <taxon>Methanobacteriati</taxon>
        <taxon>Methanobacteriota</taxon>
        <taxon>Stenosarchaea group</taxon>
        <taxon>Candidatus Methanofastidiosia</taxon>
        <taxon>Candidatus Methanofastidiosales</taxon>
        <taxon>Candidatus Methanofastidiosaceae</taxon>
        <taxon>Candidatus Methanofastidiosum</taxon>
    </lineage>
</organism>
<keyword evidence="3" id="KW-0411">Iron-sulfur</keyword>
<dbReference type="SUPFAM" id="SSF102114">
    <property type="entry name" value="Radical SAM enzymes"/>
    <property type="match status" value="1"/>
</dbReference>
<proteinExistence type="predicted"/>
<dbReference type="GO" id="GO:0051536">
    <property type="term" value="F:iron-sulfur cluster binding"/>
    <property type="evidence" value="ECO:0007669"/>
    <property type="project" value="UniProtKB-KW"/>
</dbReference>
<dbReference type="EMBL" id="LNGF01000001">
    <property type="protein sequence ID" value="KYC48700.1"/>
    <property type="molecule type" value="Genomic_DNA"/>
</dbReference>
<evidence type="ECO:0000313" key="8">
    <source>
        <dbReference type="Proteomes" id="UP000091929"/>
    </source>
</evidence>
<protein>
    <submittedName>
        <fullName evidence="6">Radical SAM superfamily protein</fullName>
    </submittedName>
</protein>
<dbReference type="SMART" id="SM00729">
    <property type="entry name" value="Elp3"/>
    <property type="match status" value="1"/>
</dbReference>
<evidence type="ECO:0000313" key="7">
    <source>
        <dbReference type="EMBL" id="KYC51348.1"/>
    </source>
</evidence>
<dbReference type="PANTHER" id="PTHR43432:SF5">
    <property type="entry name" value="ELP3_MIAA_NIFB-LIKE RADICAL SAM CORE DOMAIN-CONTAINING PROTEIN"/>
    <property type="match status" value="1"/>
</dbReference>
<dbReference type="SFLD" id="SFLDS00029">
    <property type="entry name" value="Radical_SAM"/>
    <property type="match status" value="1"/>
</dbReference>
<dbReference type="Proteomes" id="UP000092403">
    <property type="component" value="Unassembled WGS sequence"/>
</dbReference>
<dbReference type="Gene3D" id="3.80.30.30">
    <property type="match status" value="1"/>
</dbReference>
<dbReference type="InterPro" id="IPR040086">
    <property type="entry name" value="MJ0683-like"/>
</dbReference>
<reference evidence="8 9" key="1">
    <citation type="journal article" date="2016" name="ISME J.">
        <title>Chasing the elusive Euryarchaeota class WSA2: genomes reveal a uniquely fastidious methyl-reducing methanogen.</title>
        <authorList>
            <person name="Nobu M.K."/>
            <person name="Narihiro T."/>
            <person name="Kuroda K."/>
            <person name="Mei R."/>
            <person name="Liu W.T."/>
        </authorList>
    </citation>
    <scope>NUCLEOTIDE SEQUENCE [LARGE SCALE GENOMIC DNA]</scope>
    <source>
        <strain evidence="5">B03fssc0709_Meth_Bin005</strain>
        <strain evidence="6">B15fssc0709_Meth_Bin003</strain>
        <strain evidence="7">BMIXfssc0709_Meth_Bin006</strain>
    </source>
</reference>
<dbReference type="GO" id="GO:0003824">
    <property type="term" value="F:catalytic activity"/>
    <property type="evidence" value="ECO:0007669"/>
    <property type="project" value="InterPro"/>
</dbReference>